<evidence type="ECO:0000256" key="7">
    <source>
        <dbReference type="ARBA" id="ARBA00022917"/>
    </source>
</evidence>
<dbReference type="PANTHER" id="PTHR11659">
    <property type="entry name" value="GLUTAMYL-TRNA GLN AMIDOTRANSFERASE SUBUNIT B MITOCHONDRIAL AND PROKARYOTIC PET112-RELATED"/>
    <property type="match status" value="1"/>
</dbReference>
<dbReference type="Gene3D" id="1.10.10.410">
    <property type="match status" value="1"/>
</dbReference>
<comment type="subunit">
    <text evidence="2 11">Heterotrimer of A, B and C subunits.</text>
</comment>
<dbReference type="RefSeq" id="WP_191254857.1">
    <property type="nucleotide sequence ID" value="NZ_BNAY01000003.1"/>
</dbReference>
<dbReference type="NCBIfam" id="NF004012">
    <property type="entry name" value="PRK05477.1-2"/>
    <property type="match status" value="1"/>
</dbReference>
<dbReference type="Pfam" id="PF02934">
    <property type="entry name" value="GatB_N"/>
    <property type="match status" value="1"/>
</dbReference>
<evidence type="ECO:0000256" key="3">
    <source>
        <dbReference type="ARBA" id="ARBA00016923"/>
    </source>
</evidence>
<dbReference type="NCBIfam" id="NF004014">
    <property type="entry name" value="PRK05477.1-4"/>
    <property type="match status" value="1"/>
</dbReference>
<evidence type="ECO:0000256" key="10">
    <source>
        <dbReference type="ARBA" id="ARBA00047913"/>
    </source>
</evidence>
<dbReference type="SMART" id="SM00845">
    <property type="entry name" value="GatB_Yqey"/>
    <property type="match status" value="1"/>
</dbReference>
<dbReference type="SUPFAM" id="SSF89095">
    <property type="entry name" value="GatB/YqeY motif"/>
    <property type="match status" value="1"/>
</dbReference>
<dbReference type="InterPro" id="IPR023168">
    <property type="entry name" value="GatB_Yqey_C_2"/>
</dbReference>
<evidence type="ECO:0000256" key="5">
    <source>
        <dbReference type="ARBA" id="ARBA00022741"/>
    </source>
</evidence>
<evidence type="ECO:0000256" key="11">
    <source>
        <dbReference type="HAMAP-Rule" id="MF_00121"/>
    </source>
</evidence>
<dbReference type="Proteomes" id="UP000635387">
    <property type="component" value="Unassembled WGS sequence"/>
</dbReference>
<reference evidence="14" key="1">
    <citation type="journal article" date="2019" name="Int. J. Syst. Evol. Microbiol.">
        <title>The Global Catalogue of Microorganisms (GCM) 10K type strain sequencing project: providing services to taxonomists for standard genome sequencing and annotation.</title>
        <authorList>
            <consortium name="The Broad Institute Genomics Platform"/>
            <consortium name="The Broad Institute Genome Sequencing Center for Infectious Disease"/>
            <person name="Wu L."/>
            <person name="Ma J."/>
        </authorList>
    </citation>
    <scope>NUCLEOTIDE SEQUENCE [LARGE SCALE GENOMIC DNA]</scope>
    <source>
        <strain evidence="14">CGMCC 4.7683</strain>
    </source>
</reference>
<evidence type="ECO:0000313" key="13">
    <source>
        <dbReference type="EMBL" id="GHH14124.1"/>
    </source>
</evidence>
<sequence>MTAVVELMDYADVIERFDPVLGLEVHVELNTNTKMFCGCANEFGGEPNTKVCPTCLGLPGALPVVNAKAIEGAIRIGLALNCEIAEWCRFARKNYFYPDMPKNFQTSQYDEPIAFNGYLDVTLDDGEVVRVEIERAHMEEDTGKSLHVGGATGRIHGAEHSLLDYNRAGVPLIEIVTKTIEHTGGRAPEVARAYVSALRDLLSALDVSDVRMDQGSLRCDANVSLMAKDATEFGTRTETKNVNSLRSVERAVRYEMTRQAAILAEGGSIKQETRHFQEADGTTSSGRTKETAEDYRYFPEPDLVPIAPSREWVEELRKTLPEMPSERRKRIQREWSLTDEALRDLLNVGAVDLVAATVEAGATPDEARSWWVNTLAQEANSREIELAELAITPAQLAEVIALVNAGELTNKLAKEVVQGVLAGEGSPAEVVEKRGLKVVSDDSALIAAVDEALAAQPDVAEKIRGGKVAAAGAIVGAVMKATKGQADAKRVRELIIERVGA</sequence>
<dbReference type="NCBIfam" id="TIGR00133">
    <property type="entry name" value="gatB"/>
    <property type="match status" value="1"/>
</dbReference>
<evidence type="ECO:0000256" key="2">
    <source>
        <dbReference type="ARBA" id="ARBA00011123"/>
    </source>
</evidence>
<dbReference type="EC" id="6.3.5.-" evidence="11"/>
<dbReference type="InterPro" id="IPR014746">
    <property type="entry name" value="Gln_synth/guanido_kin_cat_dom"/>
</dbReference>
<comment type="function">
    <text evidence="8 11">Allows the formation of correctly charged Asn-tRNA(Asn) or Gln-tRNA(Gln) through the transamidation of misacylated Asp-tRNA(Asn) or Glu-tRNA(Gln) in organisms which lack either or both of asparaginyl-tRNA or glutaminyl-tRNA synthetases. The reaction takes place in the presence of glutamine and ATP through an activated phospho-Asp-tRNA(Asn) or phospho-Glu-tRNA(Gln).</text>
</comment>
<dbReference type="InterPro" id="IPR004413">
    <property type="entry name" value="GatB"/>
</dbReference>
<keyword evidence="6 11" id="KW-0067">ATP-binding</keyword>
<evidence type="ECO:0000256" key="6">
    <source>
        <dbReference type="ARBA" id="ARBA00022840"/>
    </source>
</evidence>
<keyword evidence="4 11" id="KW-0436">Ligase</keyword>
<evidence type="ECO:0000256" key="9">
    <source>
        <dbReference type="ARBA" id="ARBA00047380"/>
    </source>
</evidence>
<comment type="catalytic activity">
    <reaction evidence="9 11">
        <text>L-aspartyl-tRNA(Asn) + L-glutamine + ATP + H2O = L-asparaginyl-tRNA(Asn) + L-glutamate + ADP + phosphate + 2 H(+)</text>
        <dbReference type="Rhea" id="RHEA:14513"/>
        <dbReference type="Rhea" id="RHEA-COMP:9674"/>
        <dbReference type="Rhea" id="RHEA-COMP:9677"/>
        <dbReference type="ChEBI" id="CHEBI:15377"/>
        <dbReference type="ChEBI" id="CHEBI:15378"/>
        <dbReference type="ChEBI" id="CHEBI:29985"/>
        <dbReference type="ChEBI" id="CHEBI:30616"/>
        <dbReference type="ChEBI" id="CHEBI:43474"/>
        <dbReference type="ChEBI" id="CHEBI:58359"/>
        <dbReference type="ChEBI" id="CHEBI:78515"/>
        <dbReference type="ChEBI" id="CHEBI:78516"/>
        <dbReference type="ChEBI" id="CHEBI:456216"/>
    </reaction>
</comment>
<organism evidence="13 14">
    <name type="scientific">Amycolatopsis oliviviridis</name>
    <dbReference type="NCBI Taxonomy" id="1471590"/>
    <lineage>
        <taxon>Bacteria</taxon>
        <taxon>Bacillati</taxon>
        <taxon>Actinomycetota</taxon>
        <taxon>Actinomycetes</taxon>
        <taxon>Pseudonocardiales</taxon>
        <taxon>Pseudonocardiaceae</taxon>
        <taxon>Amycolatopsis</taxon>
    </lineage>
</organism>
<gene>
    <name evidence="11 13" type="primary">gatB</name>
    <name evidence="13" type="ORF">GCM10017790_27090</name>
</gene>
<keyword evidence="7 11" id="KW-0648">Protein biosynthesis</keyword>
<dbReference type="InterPro" id="IPR017959">
    <property type="entry name" value="Asn/Gln-tRNA_amidoTrfase_suB/E"/>
</dbReference>
<dbReference type="InterPro" id="IPR003789">
    <property type="entry name" value="Asn/Gln_tRNA_amidoTrase-B-like"/>
</dbReference>
<evidence type="ECO:0000256" key="4">
    <source>
        <dbReference type="ARBA" id="ARBA00022598"/>
    </source>
</evidence>
<comment type="similarity">
    <text evidence="1 11">Belongs to the GatB/GatE family. GatB subfamily.</text>
</comment>
<dbReference type="PANTHER" id="PTHR11659:SF0">
    <property type="entry name" value="GLUTAMYL-TRNA(GLN) AMIDOTRANSFERASE SUBUNIT B, MITOCHONDRIAL"/>
    <property type="match status" value="1"/>
</dbReference>
<keyword evidence="5 11" id="KW-0547">Nucleotide-binding</keyword>
<comment type="caution">
    <text evidence="13">The sequence shown here is derived from an EMBL/GenBank/DDBJ whole genome shotgun (WGS) entry which is preliminary data.</text>
</comment>
<protein>
    <recommendedName>
        <fullName evidence="3 11">Aspartyl/glutamyl-tRNA(Asn/Gln) amidotransferase subunit B</fullName>
        <shortName evidence="11">Asp/Glu-ADT subunit B</shortName>
        <ecNumber evidence="11">6.3.5.-</ecNumber>
    </recommendedName>
</protein>
<dbReference type="Pfam" id="PF02637">
    <property type="entry name" value="GatB_Yqey"/>
    <property type="match status" value="1"/>
</dbReference>
<dbReference type="HAMAP" id="MF_00121">
    <property type="entry name" value="GatB"/>
    <property type="match status" value="1"/>
</dbReference>
<keyword evidence="14" id="KW-1185">Reference proteome</keyword>
<dbReference type="InterPro" id="IPR018027">
    <property type="entry name" value="Asn/Gln_amidotransferase"/>
</dbReference>
<evidence type="ECO:0000259" key="12">
    <source>
        <dbReference type="SMART" id="SM00845"/>
    </source>
</evidence>
<dbReference type="SUPFAM" id="SSF55931">
    <property type="entry name" value="Glutamine synthetase/guanido kinase"/>
    <property type="match status" value="1"/>
</dbReference>
<evidence type="ECO:0000313" key="14">
    <source>
        <dbReference type="Proteomes" id="UP000635387"/>
    </source>
</evidence>
<evidence type="ECO:0000256" key="8">
    <source>
        <dbReference type="ARBA" id="ARBA00024799"/>
    </source>
</evidence>
<feature type="domain" description="Asn/Gln amidotransferase" evidence="12">
    <location>
        <begin position="352"/>
        <end position="499"/>
    </location>
</feature>
<accession>A0ABQ3LET3</accession>
<name>A0ABQ3LET3_9PSEU</name>
<comment type="catalytic activity">
    <reaction evidence="10 11">
        <text>L-glutamyl-tRNA(Gln) + L-glutamine + ATP + H2O = L-glutaminyl-tRNA(Gln) + L-glutamate + ADP + phosphate + H(+)</text>
        <dbReference type="Rhea" id="RHEA:17521"/>
        <dbReference type="Rhea" id="RHEA-COMP:9681"/>
        <dbReference type="Rhea" id="RHEA-COMP:9684"/>
        <dbReference type="ChEBI" id="CHEBI:15377"/>
        <dbReference type="ChEBI" id="CHEBI:15378"/>
        <dbReference type="ChEBI" id="CHEBI:29985"/>
        <dbReference type="ChEBI" id="CHEBI:30616"/>
        <dbReference type="ChEBI" id="CHEBI:43474"/>
        <dbReference type="ChEBI" id="CHEBI:58359"/>
        <dbReference type="ChEBI" id="CHEBI:78520"/>
        <dbReference type="ChEBI" id="CHEBI:78521"/>
        <dbReference type="ChEBI" id="CHEBI:456216"/>
    </reaction>
</comment>
<proteinExistence type="inferred from homology"/>
<dbReference type="NCBIfam" id="NF004013">
    <property type="entry name" value="PRK05477.1-3"/>
    <property type="match status" value="1"/>
</dbReference>
<dbReference type="EMBL" id="BNAY01000003">
    <property type="protein sequence ID" value="GHH14124.1"/>
    <property type="molecule type" value="Genomic_DNA"/>
</dbReference>
<evidence type="ECO:0000256" key="1">
    <source>
        <dbReference type="ARBA" id="ARBA00005306"/>
    </source>
</evidence>
<dbReference type="InterPro" id="IPR006075">
    <property type="entry name" value="Asn/Gln-tRNA_Trfase_suB/E_cat"/>
</dbReference>